<keyword evidence="3" id="KW-1185">Reference proteome</keyword>
<protein>
    <submittedName>
        <fullName evidence="2">Uncharacterized protein</fullName>
    </submittedName>
</protein>
<keyword evidence="1" id="KW-0472">Membrane</keyword>
<evidence type="ECO:0000256" key="1">
    <source>
        <dbReference type="SAM" id="Phobius"/>
    </source>
</evidence>
<comment type="caution">
    <text evidence="2">The sequence shown here is derived from an EMBL/GenBank/DDBJ whole genome shotgun (WGS) entry which is preliminary data.</text>
</comment>
<gene>
    <name evidence="2" type="ORF">E6C50_01885</name>
</gene>
<evidence type="ECO:0000313" key="3">
    <source>
        <dbReference type="Proteomes" id="UP000307507"/>
    </source>
</evidence>
<dbReference type="EMBL" id="SSNZ01000001">
    <property type="protein sequence ID" value="THF52982.1"/>
    <property type="molecule type" value="Genomic_DNA"/>
</dbReference>
<dbReference type="AlphaFoldDB" id="A0A4S4A3J4"/>
<accession>A0A4S4A3J4</accession>
<reference evidence="2 3" key="1">
    <citation type="submission" date="2019-04" db="EMBL/GenBank/DDBJ databases">
        <title>Flavobacterium sp. nov. isolated from construction timber.</title>
        <authorList>
            <person name="Lin S.-Y."/>
            <person name="Chang C.-T."/>
            <person name="Young C.-C."/>
        </authorList>
    </citation>
    <scope>NUCLEOTIDE SEQUENCE [LARGE SCALE GENOMIC DNA]</scope>
    <source>
        <strain evidence="2 3">CC-CTC003</strain>
    </source>
</reference>
<feature type="transmembrane region" description="Helical" evidence="1">
    <location>
        <begin position="6"/>
        <end position="25"/>
    </location>
</feature>
<dbReference type="Proteomes" id="UP000307507">
    <property type="component" value="Unassembled WGS sequence"/>
</dbReference>
<evidence type="ECO:0000313" key="2">
    <source>
        <dbReference type="EMBL" id="THF52982.1"/>
    </source>
</evidence>
<dbReference type="RefSeq" id="WP_136401507.1">
    <property type="nucleotide sequence ID" value="NZ_SSNZ01000001.1"/>
</dbReference>
<sequence length="156" mass="18225">MLNQFTWIDYFIGICVAMVIYYLWLAIKYFRNDITHVILSKSDERFGSDLFEDEYQDVTEVKSTSAMQEGTAILNTLDNDFEEIEFLIQKLKKVIADTSKSKPVKAEFKEYLRLVLKEYPSVKDSALRESVNELIVAETEKYGIVILSREEVDVLW</sequence>
<keyword evidence="1" id="KW-0812">Transmembrane</keyword>
<organism evidence="2 3">
    <name type="scientific">Flavobacterium supellecticarium</name>
    <dbReference type="NCBI Taxonomy" id="2565924"/>
    <lineage>
        <taxon>Bacteria</taxon>
        <taxon>Pseudomonadati</taxon>
        <taxon>Bacteroidota</taxon>
        <taxon>Flavobacteriia</taxon>
        <taxon>Flavobacteriales</taxon>
        <taxon>Flavobacteriaceae</taxon>
        <taxon>Flavobacterium</taxon>
    </lineage>
</organism>
<keyword evidence="1" id="KW-1133">Transmembrane helix</keyword>
<name>A0A4S4A3J4_9FLAO</name>
<proteinExistence type="predicted"/>
<dbReference type="OrthoDB" id="800022at2"/>